<name>A0A9D5DTE6_9BACI</name>
<comment type="caution">
    <text evidence="1">The sequence shown here is derived from an EMBL/GenBank/DDBJ whole genome shotgun (WGS) entry which is preliminary data.</text>
</comment>
<evidence type="ECO:0000313" key="2">
    <source>
        <dbReference type="Proteomes" id="UP000051061"/>
    </source>
</evidence>
<proteinExistence type="predicted"/>
<sequence>MRWLGALLIICCTTLYGFYQARLLQERPQHIRQLRSALQSLEAEIVYGQTPLAKASINISKQLNGPVAALFKSFSLKLTERKATANKAWEAAIEDTWKSLSLKEKEKEVLLQFGATIGTMDRNHQQKQLKLTQTHLERDEEEARVIQARYEKMYKTLGVLAGLFIVILMM</sequence>
<accession>A0A9D5DTE6</accession>
<dbReference type="PIRSF" id="PIRSF021435">
    <property type="entry name" value="SpoIIIAB"/>
    <property type="match status" value="1"/>
</dbReference>
<dbReference type="Proteomes" id="UP000051061">
    <property type="component" value="Unassembled WGS sequence"/>
</dbReference>
<dbReference type="AlphaFoldDB" id="A0A9D5DTE6"/>
<dbReference type="InterPro" id="IPR014198">
    <property type="entry name" value="Spore_III_AB"/>
</dbReference>
<dbReference type="EMBL" id="LJJD01000015">
    <property type="protein sequence ID" value="KQL57705.1"/>
    <property type="molecule type" value="Genomic_DNA"/>
</dbReference>
<dbReference type="NCBIfam" id="TIGR02833">
    <property type="entry name" value="spore_III_AB"/>
    <property type="match status" value="1"/>
</dbReference>
<keyword evidence="2" id="KW-1185">Reference proteome</keyword>
<evidence type="ECO:0000313" key="1">
    <source>
        <dbReference type="EMBL" id="KQL57705.1"/>
    </source>
</evidence>
<gene>
    <name evidence="1" type="ORF">AN965_09570</name>
</gene>
<reference evidence="1 2" key="1">
    <citation type="submission" date="2015-09" db="EMBL/GenBank/DDBJ databases">
        <title>Genome sequencing project for genomic taxonomy and phylogenomics of Bacillus-like bacteria.</title>
        <authorList>
            <person name="Liu B."/>
            <person name="Wang J."/>
            <person name="Zhu Y."/>
            <person name="Liu G."/>
            <person name="Chen Q."/>
            <person name="Chen Z."/>
            <person name="Lan J."/>
            <person name="Che J."/>
            <person name="Ge C."/>
            <person name="Shi H."/>
            <person name="Pan Z."/>
            <person name="Liu X."/>
        </authorList>
    </citation>
    <scope>NUCLEOTIDE SEQUENCE [LARGE SCALE GENOMIC DNA]</scope>
    <source>
        <strain evidence="1 2">DSM 19153</strain>
    </source>
</reference>
<protein>
    <submittedName>
        <fullName evidence="1">Stage III sporulation protein SpoAB</fullName>
    </submittedName>
</protein>
<dbReference type="Pfam" id="PF09548">
    <property type="entry name" value="Spore_III_AB"/>
    <property type="match status" value="1"/>
</dbReference>
<organism evidence="1 2">
    <name type="scientific">Alkalicoccobacillus plakortidis</name>
    <dbReference type="NCBI Taxonomy" id="444060"/>
    <lineage>
        <taxon>Bacteria</taxon>
        <taxon>Bacillati</taxon>
        <taxon>Bacillota</taxon>
        <taxon>Bacilli</taxon>
        <taxon>Bacillales</taxon>
        <taxon>Bacillaceae</taxon>
        <taxon>Alkalicoccobacillus</taxon>
    </lineage>
</organism>